<dbReference type="Proteomes" id="UP001206924">
    <property type="component" value="Unassembled WGS sequence"/>
</dbReference>
<proteinExistence type="predicted"/>
<accession>A0ABT1NU41</accession>
<dbReference type="EMBL" id="JANFLP010000016">
    <property type="protein sequence ID" value="MCQ1951246.1"/>
    <property type="molecule type" value="Genomic_DNA"/>
</dbReference>
<evidence type="ECO:0000313" key="2">
    <source>
        <dbReference type="Proteomes" id="UP001206924"/>
    </source>
</evidence>
<dbReference type="RefSeq" id="WP_255866339.1">
    <property type="nucleotide sequence ID" value="NZ_CP104263.1"/>
</dbReference>
<protein>
    <recommendedName>
        <fullName evidence="3">STAS domain-containing protein</fullName>
    </recommendedName>
</protein>
<reference evidence="1 2" key="1">
    <citation type="submission" date="2022-07" db="EMBL/GenBank/DDBJ databases">
        <title>Novel species in genus Arthrobacter.</title>
        <authorList>
            <person name="Liu Y."/>
        </authorList>
    </citation>
    <scope>NUCLEOTIDE SEQUENCE [LARGE SCALE GENOMIC DNA]</scope>
    <source>
        <strain evidence="2">zg-Y859</strain>
    </source>
</reference>
<evidence type="ECO:0008006" key="3">
    <source>
        <dbReference type="Google" id="ProtNLM"/>
    </source>
</evidence>
<gene>
    <name evidence="1" type="ORF">NNX28_15105</name>
</gene>
<comment type="caution">
    <text evidence="1">The sequence shown here is derived from an EMBL/GenBank/DDBJ whole genome shotgun (WGS) entry which is preliminary data.</text>
</comment>
<evidence type="ECO:0000313" key="1">
    <source>
        <dbReference type="EMBL" id="MCQ1951246.1"/>
    </source>
</evidence>
<name>A0ABT1NU41_9MICC</name>
<keyword evidence="2" id="KW-1185">Reference proteome</keyword>
<organism evidence="1 2">
    <name type="scientific">Arthrobacter jinronghuae</name>
    <dbReference type="NCBI Taxonomy" id="2964609"/>
    <lineage>
        <taxon>Bacteria</taxon>
        <taxon>Bacillati</taxon>
        <taxon>Actinomycetota</taxon>
        <taxon>Actinomycetes</taxon>
        <taxon>Micrococcales</taxon>
        <taxon>Micrococcaceae</taxon>
        <taxon>Arthrobacter</taxon>
    </lineage>
</organism>
<sequence length="101" mass="10825">MDHKLRVLVRLDVDPSSAVLEVTGCLTADSWRSLAPVIRKTAALVRGHRIAVDLTTAQHIERAALPLLRGNVAGRDIDLRIACPEVLPECPAMVPAGGAKQ</sequence>